<accession>A0A9P5PUP9</accession>
<feature type="chain" id="PRO_5040187897" description="Secreted protein" evidence="1">
    <location>
        <begin position="25"/>
        <end position="80"/>
    </location>
</feature>
<name>A0A9P5PUP9_9AGAR</name>
<comment type="caution">
    <text evidence="2">The sequence shown here is derived from an EMBL/GenBank/DDBJ whole genome shotgun (WGS) entry which is preliminary data.</text>
</comment>
<evidence type="ECO:0000313" key="2">
    <source>
        <dbReference type="EMBL" id="KAF9069654.1"/>
    </source>
</evidence>
<reference evidence="2" key="1">
    <citation type="submission" date="2020-11" db="EMBL/GenBank/DDBJ databases">
        <authorList>
            <consortium name="DOE Joint Genome Institute"/>
            <person name="Ahrendt S."/>
            <person name="Riley R."/>
            <person name="Andreopoulos W."/>
            <person name="Labutti K."/>
            <person name="Pangilinan J."/>
            <person name="Ruiz-Duenas F.J."/>
            <person name="Barrasa J.M."/>
            <person name="Sanchez-Garcia M."/>
            <person name="Camarero S."/>
            <person name="Miyauchi S."/>
            <person name="Serrano A."/>
            <person name="Linde D."/>
            <person name="Babiker R."/>
            <person name="Drula E."/>
            <person name="Ayuso-Fernandez I."/>
            <person name="Pacheco R."/>
            <person name="Padilla G."/>
            <person name="Ferreira P."/>
            <person name="Barriuso J."/>
            <person name="Kellner H."/>
            <person name="Castanera R."/>
            <person name="Alfaro M."/>
            <person name="Ramirez L."/>
            <person name="Pisabarro A.G."/>
            <person name="Kuo A."/>
            <person name="Tritt A."/>
            <person name="Lipzen A."/>
            <person name="He G."/>
            <person name="Yan M."/>
            <person name="Ng V."/>
            <person name="Cullen D."/>
            <person name="Martin F."/>
            <person name="Rosso M.-N."/>
            <person name="Henrissat B."/>
            <person name="Hibbett D."/>
            <person name="Martinez A.T."/>
            <person name="Grigoriev I.V."/>
        </authorList>
    </citation>
    <scope>NUCLEOTIDE SEQUENCE</scope>
    <source>
        <strain evidence="2">AH 40177</strain>
    </source>
</reference>
<organism evidence="2 3">
    <name type="scientific">Rhodocollybia butyracea</name>
    <dbReference type="NCBI Taxonomy" id="206335"/>
    <lineage>
        <taxon>Eukaryota</taxon>
        <taxon>Fungi</taxon>
        <taxon>Dikarya</taxon>
        <taxon>Basidiomycota</taxon>
        <taxon>Agaricomycotina</taxon>
        <taxon>Agaricomycetes</taxon>
        <taxon>Agaricomycetidae</taxon>
        <taxon>Agaricales</taxon>
        <taxon>Marasmiineae</taxon>
        <taxon>Omphalotaceae</taxon>
        <taxon>Rhodocollybia</taxon>
    </lineage>
</organism>
<protein>
    <recommendedName>
        <fullName evidence="4">Secreted protein</fullName>
    </recommendedName>
</protein>
<proteinExistence type="predicted"/>
<dbReference type="AlphaFoldDB" id="A0A9P5PUP9"/>
<dbReference type="Proteomes" id="UP000772434">
    <property type="component" value="Unassembled WGS sequence"/>
</dbReference>
<evidence type="ECO:0008006" key="4">
    <source>
        <dbReference type="Google" id="ProtNLM"/>
    </source>
</evidence>
<gene>
    <name evidence="2" type="ORF">BDP27DRAFT_1325144</name>
</gene>
<evidence type="ECO:0000313" key="3">
    <source>
        <dbReference type="Proteomes" id="UP000772434"/>
    </source>
</evidence>
<evidence type="ECO:0000256" key="1">
    <source>
        <dbReference type="SAM" id="SignalP"/>
    </source>
</evidence>
<keyword evidence="1" id="KW-0732">Signal</keyword>
<dbReference type="EMBL" id="JADNRY010000048">
    <property type="protein sequence ID" value="KAF9069654.1"/>
    <property type="molecule type" value="Genomic_DNA"/>
</dbReference>
<sequence length="80" mass="9397">MPSLWTKVFLLVLFLYQKFIQVTNQPFHSLIRSSLQQEHLVSQYPPPSNINIGFWYQVLQFAPLHLPLHLHLYTISPLPA</sequence>
<feature type="signal peptide" evidence="1">
    <location>
        <begin position="1"/>
        <end position="24"/>
    </location>
</feature>
<keyword evidence="3" id="KW-1185">Reference proteome</keyword>